<sequence>MKGLTLVEMLIVTAAALIVGVMLVTLLVNNSGFFYKQSSIIDQGLSLNEGLQEIDKNIRQAVKVAVGYPEDSPLYTTSSQTLVLKMPALGPSEVISDTYDYTVVNIDAAEDKILRLQVFPNPLSTRKSQSLVLTKALSSITFNYLDNNDTVVSANIATQVEVILSILENNGPQSSFRTSKAVTSLRN</sequence>
<dbReference type="Proteomes" id="UP000034601">
    <property type="component" value="Unassembled WGS sequence"/>
</dbReference>
<organism evidence="2 3">
    <name type="scientific">Candidatus Daviesbacteria bacterium GW2011_GWA2_40_9</name>
    <dbReference type="NCBI Taxonomy" id="1618424"/>
    <lineage>
        <taxon>Bacteria</taxon>
        <taxon>Candidatus Daviesiibacteriota</taxon>
    </lineage>
</organism>
<dbReference type="InterPro" id="IPR012902">
    <property type="entry name" value="N_methyl_site"/>
</dbReference>
<keyword evidence="1" id="KW-0472">Membrane</keyword>
<keyword evidence="1" id="KW-1133">Transmembrane helix</keyword>
<evidence type="ECO:0000313" key="2">
    <source>
        <dbReference type="EMBL" id="KKR83845.1"/>
    </source>
</evidence>
<reference evidence="2 3" key="1">
    <citation type="journal article" date="2015" name="Nature">
        <title>rRNA introns, odd ribosomes, and small enigmatic genomes across a large radiation of phyla.</title>
        <authorList>
            <person name="Brown C.T."/>
            <person name="Hug L.A."/>
            <person name="Thomas B.C."/>
            <person name="Sharon I."/>
            <person name="Castelle C.J."/>
            <person name="Singh A."/>
            <person name="Wilkins M.J."/>
            <person name="Williams K.H."/>
            <person name="Banfield J.F."/>
        </authorList>
    </citation>
    <scope>NUCLEOTIDE SEQUENCE [LARGE SCALE GENOMIC DNA]</scope>
</reference>
<dbReference type="AlphaFoldDB" id="A0A0G0WHN2"/>
<name>A0A0G0WHN2_9BACT</name>
<proteinExistence type="predicted"/>
<evidence type="ECO:0000313" key="3">
    <source>
        <dbReference type="Proteomes" id="UP000034601"/>
    </source>
</evidence>
<feature type="transmembrane region" description="Helical" evidence="1">
    <location>
        <begin position="6"/>
        <end position="28"/>
    </location>
</feature>
<protein>
    <submittedName>
        <fullName evidence="2">Uncharacterized protein</fullName>
    </submittedName>
</protein>
<evidence type="ECO:0000256" key="1">
    <source>
        <dbReference type="SAM" id="Phobius"/>
    </source>
</evidence>
<keyword evidence="1" id="KW-0812">Transmembrane</keyword>
<comment type="caution">
    <text evidence="2">The sequence shown here is derived from an EMBL/GenBank/DDBJ whole genome shotgun (WGS) entry which is preliminary data.</text>
</comment>
<dbReference type="EMBL" id="LCAB01000001">
    <property type="protein sequence ID" value="KKR83845.1"/>
    <property type="molecule type" value="Genomic_DNA"/>
</dbReference>
<gene>
    <name evidence="2" type="ORF">UU29_C0001G0065</name>
</gene>
<dbReference type="PROSITE" id="PS00409">
    <property type="entry name" value="PROKAR_NTER_METHYL"/>
    <property type="match status" value="1"/>
</dbReference>
<accession>A0A0G0WHN2</accession>